<dbReference type="HOGENOM" id="CLU_740591_0_0_1"/>
<dbReference type="InterPro" id="IPR006671">
    <property type="entry name" value="Cyclin_N"/>
</dbReference>
<evidence type="ECO:0000313" key="3">
    <source>
        <dbReference type="EMBL" id="ERN12665.1"/>
    </source>
</evidence>
<dbReference type="Pfam" id="PF00134">
    <property type="entry name" value="Cyclin_N"/>
    <property type="match status" value="1"/>
</dbReference>
<feature type="domain" description="Cyclin-like" evidence="2">
    <location>
        <begin position="234"/>
        <end position="336"/>
    </location>
</feature>
<reference evidence="4" key="1">
    <citation type="journal article" date="2013" name="Science">
        <title>The Amborella genome and the evolution of flowering plants.</title>
        <authorList>
            <consortium name="Amborella Genome Project"/>
        </authorList>
    </citation>
    <scope>NUCLEOTIDE SEQUENCE [LARGE SCALE GENOMIC DNA]</scope>
</reference>
<dbReference type="STRING" id="13333.W1PYT2"/>
<dbReference type="FunFam" id="1.10.472.10:FF:000212">
    <property type="entry name" value="Cyclin-T1-2"/>
    <property type="match status" value="1"/>
</dbReference>
<dbReference type="PANTHER" id="PTHR10026">
    <property type="entry name" value="CYCLIN"/>
    <property type="match status" value="1"/>
</dbReference>
<proteinExistence type="inferred from homology"/>
<dbReference type="GO" id="GO:0005634">
    <property type="term" value="C:nucleus"/>
    <property type="evidence" value="ECO:0000318"/>
    <property type="project" value="GO_Central"/>
</dbReference>
<sequence>MKLRCFGGTDLFGFEILFLYKRGSNWVQRCVELCRYWNLNCSLKGSTIHIHLGYRKVMAFTQNRHLPTQGGYQNHRSTSSSYERSGAPTRNYSNIVDLTSHGPDIDTLPAMKRRKSMATETSMATKNSFSSSLWENQGRCYQPFYFNDNSVAACRSDLNLFNNLSTSNHQYYNYSQQSYLRDCTGVNEDGVSPNSVYEASEFFMSRDEIERCSPSRKDGIDLRKETHLRYSYCAFLQNLGMTLELPQTTIATAIVLCHRFFVRRSHAYHDRFLVATASLFLAAKSEETPRPLNSVIRASCEICHKHDLAFFPHLLPVDWFEKYRERVIEAEQMILTTLDFELTVQHPYIPLTTVLSKLGLSQSVLVNLAWNLVNEGFCKMTLVVPGCMKAA</sequence>
<dbReference type="GO" id="GO:0008024">
    <property type="term" value="C:cyclin/CDK positive transcription elongation factor complex"/>
    <property type="evidence" value="ECO:0000318"/>
    <property type="project" value="GO_Central"/>
</dbReference>
<evidence type="ECO:0000256" key="1">
    <source>
        <dbReference type="RuleBase" id="RU000383"/>
    </source>
</evidence>
<dbReference type="InterPro" id="IPR036915">
    <property type="entry name" value="Cyclin-like_sf"/>
</dbReference>
<keyword evidence="1" id="KW-0195">Cyclin</keyword>
<dbReference type="GO" id="GO:0032786">
    <property type="term" value="P:positive regulation of DNA-templated transcription, elongation"/>
    <property type="evidence" value="ECO:0000318"/>
    <property type="project" value="GO_Central"/>
</dbReference>
<dbReference type="AlphaFoldDB" id="W1PYT2"/>
<dbReference type="eggNOG" id="KOG0834">
    <property type="taxonomic scope" value="Eukaryota"/>
</dbReference>
<dbReference type="Gene3D" id="1.10.472.10">
    <property type="entry name" value="Cyclin-like"/>
    <property type="match status" value="1"/>
</dbReference>
<name>W1PYT2_AMBTC</name>
<dbReference type="SMART" id="SM00385">
    <property type="entry name" value="CYCLIN"/>
    <property type="match status" value="1"/>
</dbReference>
<organism evidence="3 4">
    <name type="scientific">Amborella trichopoda</name>
    <dbReference type="NCBI Taxonomy" id="13333"/>
    <lineage>
        <taxon>Eukaryota</taxon>
        <taxon>Viridiplantae</taxon>
        <taxon>Streptophyta</taxon>
        <taxon>Embryophyta</taxon>
        <taxon>Tracheophyta</taxon>
        <taxon>Spermatophyta</taxon>
        <taxon>Magnoliopsida</taxon>
        <taxon>Amborellales</taxon>
        <taxon>Amborellaceae</taxon>
        <taxon>Amborella</taxon>
    </lineage>
</organism>
<dbReference type="EMBL" id="KI392614">
    <property type="protein sequence ID" value="ERN12665.1"/>
    <property type="molecule type" value="Genomic_DNA"/>
</dbReference>
<dbReference type="InterPro" id="IPR013763">
    <property type="entry name" value="Cyclin-like_dom"/>
</dbReference>
<dbReference type="InterPro" id="IPR043198">
    <property type="entry name" value="Cyclin/Ssn8"/>
</dbReference>
<dbReference type="SUPFAM" id="SSF47954">
    <property type="entry name" value="Cyclin-like"/>
    <property type="match status" value="1"/>
</dbReference>
<keyword evidence="4" id="KW-1185">Reference proteome</keyword>
<dbReference type="GO" id="GO:0061575">
    <property type="term" value="F:cyclin-dependent protein serine/threonine kinase activator activity"/>
    <property type="evidence" value="ECO:0000318"/>
    <property type="project" value="GO_Central"/>
</dbReference>
<evidence type="ECO:0000313" key="4">
    <source>
        <dbReference type="Proteomes" id="UP000017836"/>
    </source>
</evidence>
<gene>
    <name evidence="3" type="ORF">AMTR_s00025p00243960</name>
</gene>
<evidence type="ECO:0000259" key="2">
    <source>
        <dbReference type="SMART" id="SM00385"/>
    </source>
</evidence>
<dbReference type="Gramene" id="ERN12665">
    <property type="protein sequence ID" value="ERN12665"/>
    <property type="gene ID" value="AMTR_s00025p00243960"/>
</dbReference>
<dbReference type="Proteomes" id="UP000017836">
    <property type="component" value="Unassembled WGS sequence"/>
</dbReference>
<comment type="similarity">
    <text evidence="1">Belongs to the cyclin family.</text>
</comment>
<dbReference type="GO" id="GO:0045944">
    <property type="term" value="P:positive regulation of transcription by RNA polymerase II"/>
    <property type="evidence" value="ECO:0000318"/>
    <property type="project" value="GO_Central"/>
</dbReference>
<accession>W1PYT2</accession>
<protein>
    <recommendedName>
        <fullName evidence="2">Cyclin-like domain-containing protein</fullName>
    </recommendedName>
</protein>